<gene>
    <name evidence="2" type="ordered locus">Mvan_0358</name>
</gene>
<dbReference type="NCBIfam" id="TIGR03617">
    <property type="entry name" value="F420_MSMEG_2256"/>
    <property type="match status" value="1"/>
</dbReference>
<dbReference type="InterPro" id="IPR019919">
    <property type="entry name" value="Lucif-like_OxRdtase_MSMEG_2256"/>
</dbReference>
<dbReference type="PANTHER" id="PTHR43244">
    <property type="match status" value="1"/>
</dbReference>
<protein>
    <submittedName>
        <fullName evidence="2">Luciferase family protein</fullName>
    </submittedName>
</protein>
<organism evidence="2 3">
    <name type="scientific">Mycolicibacterium vanbaalenii (strain DSM 7251 / JCM 13017 / BCRC 16820 / KCTC 9966 / NRRL B-24157 / PYR-1)</name>
    <name type="common">Mycobacterium vanbaalenii</name>
    <dbReference type="NCBI Taxonomy" id="350058"/>
    <lineage>
        <taxon>Bacteria</taxon>
        <taxon>Bacillati</taxon>
        <taxon>Actinomycetota</taxon>
        <taxon>Actinomycetes</taxon>
        <taxon>Mycobacteriales</taxon>
        <taxon>Mycobacteriaceae</taxon>
        <taxon>Mycolicibacterium</taxon>
    </lineage>
</organism>
<dbReference type="KEGG" id="mva:Mvan_0358"/>
<dbReference type="HOGENOM" id="CLU_027853_5_1_11"/>
<sequence length="348" mass="37969">MYVDGNLGGSIDGTGGADLNVLAEQVGTAERIGYDGIWSTEVSRDPFLPLLLAADRSTSLQLGTGVAVAFARSPMTMATVANDLNTFSQGRFVLGLGSQIQPHITRRFSMPWSAPADRMREYIHALQAIWHSWQTGDKLDFRGDHYQHTLMTPMFSPAANPFGPPPVMVAAVGPKMTTVAAEAADGLLVHGFTTARYLREVTLPTVEKGLVATGRTRGDFTTSYPGLIATGAEERDFNEALARVRHQIAFYGATPAYRAVLELHGWSELHTELHRLSKAGDWDAMTGLIDDEVLGTFAVVGEPKDVGRDIIRRFDGLIDRFTLYTPYPLDEATRAEIVEGIRCESRGA</sequence>
<dbReference type="eggNOG" id="COG2141">
    <property type="taxonomic scope" value="Bacteria"/>
</dbReference>
<evidence type="ECO:0000313" key="3">
    <source>
        <dbReference type="Proteomes" id="UP000009159"/>
    </source>
</evidence>
<dbReference type="RefSeq" id="WP_011777679.1">
    <property type="nucleotide sequence ID" value="NC_008726.1"/>
</dbReference>
<dbReference type="Proteomes" id="UP000009159">
    <property type="component" value="Chromosome"/>
</dbReference>
<dbReference type="InterPro" id="IPR050564">
    <property type="entry name" value="F420-G6PD/mer"/>
</dbReference>
<dbReference type="GO" id="GO:0016705">
    <property type="term" value="F:oxidoreductase activity, acting on paired donors, with incorporation or reduction of molecular oxygen"/>
    <property type="evidence" value="ECO:0007669"/>
    <property type="project" value="InterPro"/>
</dbReference>
<proteinExistence type="predicted"/>
<dbReference type="SUPFAM" id="SSF51679">
    <property type="entry name" value="Bacterial luciferase-like"/>
    <property type="match status" value="1"/>
</dbReference>
<dbReference type="STRING" id="350058.Mvan_0358"/>
<dbReference type="CDD" id="cd01097">
    <property type="entry name" value="Tetrahydromethanopterin_reductase"/>
    <property type="match status" value="1"/>
</dbReference>
<evidence type="ECO:0000313" key="2">
    <source>
        <dbReference type="EMBL" id="ABM11206.1"/>
    </source>
</evidence>
<dbReference type="EMBL" id="CP000511">
    <property type="protein sequence ID" value="ABM11206.1"/>
    <property type="molecule type" value="Genomic_DNA"/>
</dbReference>
<accession>A1T206</accession>
<dbReference type="Pfam" id="PF00296">
    <property type="entry name" value="Bac_luciferase"/>
    <property type="match status" value="1"/>
</dbReference>
<dbReference type="Gene3D" id="3.20.20.30">
    <property type="entry name" value="Luciferase-like domain"/>
    <property type="match status" value="1"/>
</dbReference>
<evidence type="ECO:0000259" key="1">
    <source>
        <dbReference type="Pfam" id="PF00296"/>
    </source>
</evidence>
<dbReference type="InterPro" id="IPR036661">
    <property type="entry name" value="Luciferase-like_sf"/>
</dbReference>
<reference evidence="2" key="1">
    <citation type="submission" date="2006-12" db="EMBL/GenBank/DDBJ databases">
        <title>Complete sequence of Mycobacterium vanbaalenii PYR-1.</title>
        <authorList>
            <consortium name="US DOE Joint Genome Institute"/>
            <person name="Copeland A."/>
            <person name="Lucas S."/>
            <person name="Lapidus A."/>
            <person name="Barry K."/>
            <person name="Detter J.C."/>
            <person name="Glavina del Rio T."/>
            <person name="Hammon N."/>
            <person name="Israni S."/>
            <person name="Dalin E."/>
            <person name="Tice H."/>
            <person name="Pitluck S."/>
            <person name="Singan V."/>
            <person name="Schmutz J."/>
            <person name="Larimer F."/>
            <person name="Land M."/>
            <person name="Hauser L."/>
            <person name="Kyrpides N."/>
            <person name="Anderson I.J."/>
            <person name="Miller C."/>
            <person name="Richardson P."/>
        </authorList>
    </citation>
    <scope>NUCLEOTIDE SEQUENCE [LARGE SCALE GENOMIC DNA]</scope>
    <source>
        <strain evidence="2">PYR-1</strain>
    </source>
</reference>
<feature type="domain" description="Luciferase-like" evidence="1">
    <location>
        <begin position="13"/>
        <end position="314"/>
    </location>
</feature>
<dbReference type="AlphaFoldDB" id="A1T206"/>
<keyword evidence="3" id="KW-1185">Reference proteome</keyword>
<name>A1T206_MYCVP</name>
<dbReference type="PANTHER" id="PTHR43244:SF2">
    <property type="entry name" value="CONSERVED HYPOTHETICAL ALANINE AND PROLINE-RICH PROTEIN"/>
    <property type="match status" value="1"/>
</dbReference>
<dbReference type="InterPro" id="IPR011251">
    <property type="entry name" value="Luciferase-like_dom"/>
</dbReference>